<dbReference type="EMBL" id="SRYB01000024">
    <property type="protein sequence ID" value="TGY77475.1"/>
    <property type="molecule type" value="Genomic_DNA"/>
</dbReference>
<reference evidence="1" key="1">
    <citation type="submission" date="2019-04" db="EMBL/GenBank/DDBJ databases">
        <title>Microbes associate with the intestines of laboratory mice.</title>
        <authorList>
            <person name="Navarre W."/>
            <person name="Wong E."/>
            <person name="Huang K."/>
            <person name="Tropini C."/>
            <person name="Ng K."/>
            <person name="Yu B."/>
        </authorList>
    </citation>
    <scope>NUCLEOTIDE SEQUENCE</scope>
    <source>
        <strain evidence="1">NM04_E33</strain>
    </source>
</reference>
<dbReference type="Proteomes" id="UP000306319">
    <property type="component" value="Unassembled WGS sequence"/>
</dbReference>
<sequence>MKKKVFQFNKELYKVTGIQKVLMDIHEALRTEFDCKIVGEIPYEKVNKNLEIAETDYVRYKNPLMFRNSIVIIHERRLLPLMWILMRIPGLNVKCIYIHHNELYGNKLLSLFPKNIVAISDAGIKNLTKYFGVKYSAITKIHNCVREYEAYVKREKKFDSNNVTILYPARINDVKRQIEIVKHLKGKLDNRVKILFAGTGPLLNELNDICEGDEQFQVLGFRDDIPELMQNSDFVMLFSKHEGLPISLIEATQRGIPVICNSVGGNEEIIRDGENGIICNDWDSLLNTLNTLPAMTQDIIDCMSENGRRAYLNNFNFKIFKNNYIKLIKSVE</sequence>
<evidence type="ECO:0000313" key="1">
    <source>
        <dbReference type="EMBL" id="TGY77475.1"/>
    </source>
</evidence>
<protein>
    <submittedName>
        <fullName evidence="1">Glycosyltransferase</fullName>
    </submittedName>
</protein>
<keyword evidence="2" id="KW-1185">Reference proteome</keyword>
<proteinExistence type="predicted"/>
<accession>A0AC61RER7</accession>
<organism evidence="1 2">
    <name type="scientific">Lepagella muris</name>
    <dbReference type="NCBI Taxonomy" id="3032870"/>
    <lineage>
        <taxon>Bacteria</taxon>
        <taxon>Pseudomonadati</taxon>
        <taxon>Bacteroidota</taxon>
        <taxon>Bacteroidia</taxon>
        <taxon>Bacteroidales</taxon>
        <taxon>Muribaculaceae</taxon>
        <taxon>Lepagella</taxon>
    </lineage>
</organism>
<evidence type="ECO:0000313" key="2">
    <source>
        <dbReference type="Proteomes" id="UP000306319"/>
    </source>
</evidence>
<gene>
    <name evidence="1" type="ORF">E5331_14305</name>
</gene>
<comment type="caution">
    <text evidence="1">The sequence shown here is derived from an EMBL/GenBank/DDBJ whole genome shotgun (WGS) entry which is preliminary data.</text>
</comment>
<name>A0AC61RER7_9BACT</name>